<dbReference type="PANTHER" id="PTHR30302:SF1">
    <property type="entry name" value="HYDROGENASE 2 MATURATION PROTEASE"/>
    <property type="match status" value="1"/>
</dbReference>
<dbReference type="GO" id="GO:0016485">
    <property type="term" value="P:protein processing"/>
    <property type="evidence" value="ECO:0007669"/>
    <property type="project" value="TreeGrafter"/>
</dbReference>
<dbReference type="Proteomes" id="UP000004926">
    <property type="component" value="Chromosome"/>
</dbReference>
<reference evidence="5 6" key="1">
    <citation type="journal article" date="2012" name="Stand. Genomic Sci.">
        <title>Genome sequence of the ocean sediment bacterium Saccharomonospora marina type strain (XMU15(T)).</title>
        <authorList>
            <person name="Klenk H.P."/>
            <person name="Lu M."/>
            <person name="Lucas S."/>
            <person name="Lapidus A."/>
            <person name="Copeland A."/>
            <person name="Pitluck S."/>
            <person name="Goodwin L.A."/>
            <person name="Han C."/>
            <person name="Tapia R."/>
            <person name="Brambilla E.M."/>
            <person name="Potter G."/>
            <person name="Land M."/>
            <person name="Ivanova N."/>
            <person name="Rohde M."/>
            <person name="Goker M."/>
            <person name="Detter J.C."/>
            <person name="Li W.J."/>
            <person name="Kyrpides N.C."/>
            <person name="Woyke T."/>
        </authorList>
    </citation>
    <scope>NUCLEOTIDE SEQUENCE [LARGE SCALE GENOMIC DNA]</scope>
    <source>
        <strain evidence="5 6">XMU15</strain>
    </source>
</reference>
<keyword evidence="6" id="KW-1185">Reference proteome</keyword>
<dbReference type="PRINTS" id="PR00446">
    <property type="entry name" value="HYDRGNUPTAKE"/>
</dbReference>
<dbReference type="STRING" id="882083.SacmaDRAFT_1135"/>
<dbReference type="GO" id="GO:0008047">
    <property type="term" value="F:enzyme activator activity"/>
    <property type="evidence" value="ECO:0007669"/>
    <property type="project" value="InterPro"/>
</dbReference>
<keyword evidence="3" id="KW-0064">Aspartyl protease</keyword>
<dbReference type="EMBL" id="CM001439">
    <property type="protein sequence ID" value="EHR49418.1"/>
    <property type="molecule type" value="Genomic_DNA"/>
</dbReference>
<dbReference type="HOGENOM" id="CLU_099037_1_0_11"/>
<evidence type="ECO:0000256" key="2">
    <source>
        <dbReference type="ARBA" id="ARBA00022670"/>
    </source>
</evidence>
<dbReference type="eggNOG" id="COG0680">
    <property type="taxonomic scope" value="Bacteria"/>
</dbReference>
<name>H5WWD6_9PSEU</name>
<evidence type="ECO:0000256" key="3">
    <source>
        <dbReference type="ARBA" id="ARBA00022750"/>
    </source>
</evidence>
<dbReference type="RefSeq" id="WP_009152804.1">
    <property type="nucleotide sequence ID" value="NZ_CM001439.1"/>
</dbReference>
<keyword evidence="4" id="KW-0378">Hydrolase</keyword>
<organism evidence="5 6">
    <name type="scientific">Saccharomonospora marina XMU15</name>
    <dbReference type="NCBI Taxonomy" id="882083"/>
    <lineage>
        <taxon>Bacteria</taxon>
        <taxon>Bacillati</taxon>
        <taxon>Actinomycetota</taxon>
        <taxon>Actinomycetes</taxon>
        <taxon>Pseudonocardiales</taxon>
        <taxon>Pseudonocardiaceae</taxon>
        <taxon>Saccharomonospora</taxon>
    </lineage>
</organism>
<dbReference type="GO" id="GO:0004190">
    <property type="term" value="F:aspartic-type endopeptidase activity"/>
    <property type="evidence" value="ECO:0007669"/>
    <property type="project" value="UniProtKB-KW"/>
</dbReference>
<dbReference type="NCBIfam" id="TIGR00072">
    <property type="entry name" value="hydrog_prot"/>
    <property type="match status" value="1"/>
</dbReference>
<keyword evidence="2 5" id="KW-0645">Protease</keyword>
<comment type="similarity">
    <text evidence="1">Belongs to the peptidase A31 family.</text>
</comment>
<dbReference type="AlphaFoldDB" id="H5WWD6"/>
<evidence type="ECO:0000313" key="5">
    <source>
        <dbReference type="EMBL" id="EHR49418.1"/>
    </source>
</evidence>
<proteinExistence type="inferred from homology"/>
<dbReference type="PANTHER" id="PTHR30302">
    <property type="entry name" value="HYDROGENASE 1 MATURATION PROTEASE"/>
    <property type="match status" value="1"/>
</dbReference>
<dbReference type="OrthoDB" id="3828930at2"/>
<dbReference type="InterPro" id="IPR023430">
    <property type="entry name" value="Pept_HybD-like_dom_sf"/>
</dbReference>
<protein>
    <submittedName>
        <fullName evidence="5">Hydrogenase maturation protease</fullName>
    </submittedName>
</protein>
<dbReference type="SUPFAM" id="SSF53163">
    <property type="entry name" value="HybD-like"/>
    <property type="match status" value="1"/>
</dbReference>
<sequence length="167" mass="17179">MNERVLIAGIGNVFFGDDGFGVEVAARLSERRLPPGVIAADFGISGLHLAYEMLGGEHELTILVDAAPRGGTPGTLYLIEPDPNECADAAPDGVDAHGMAPATVLGLLRRLGGTAGRVLVLGCEPASVTEGIGLSEPVSSAVDEAVTRVLELATAGRSESDVPRHSR</sequence>
<dbReference type="Pfam" id="PF01750">
    <property type="entry name" value="HycI"/>
    <property type="match status" value="1"/>
</dbReference>
<dbReference type="InterPro" id="IPR000671">
    <property type="entry name" value="Peptidase_A31"/>
</dbReference>
<dbReference type="Gene3D" id="3.40.50.1450">
    <property type="entry name" value="HybD-like"/>
    <property type="match status" value="1"/>
</dbReference>
<evidence type="ECO:0000256" key="1">
    <source>
        <dbReference type="ARBA" id="ARBA00006814"/>
    </source>
</evidence>
<gene>
    <name evidence="5" type="ORF">SacmaDRAFT_1135</name>
</gene>
<dbReference type="CDD" id="cd06068">
    <property type="entry name" value="H2MP_like-1"/>
    <property type="match status" value="1"/>
</dbReference>
<accession>H5WWD6</accession>
<evidence type="ECO:0000313" key="6">
    <source>
        <dbReference type="Proteomes" id="UP000004926"/>
    </source>
</evidence>
<evidence type="ECO:0000256" key="4">
    <source>
        <dbReference type="ARBA" id="ARBA00022801"/>
    </source>
</evidence>